<comment type="function">
    <text evidence="3">Essential component of the PAM complex, a complex required for the translocation of transit peptide-containing proteins from the inner membrane into the mitochondrial matrix in an ATP-dependent manner.</text>
</comment>
<dbReference type="Gene3D" id="3.90.20.20">
    <property type="match status" value="1"/>
</dbReference>
<dbReference type="InterPro" id="IPR000740">
    <property type="entry name" value="GrpE"/>
</dbReference>
<evidence type="ECO:0000256" key="1">
    <source>
        <dbReference type="ARBA" id="ARBA00009054"/>
    </source>
</evidence>
<dbReference type="PRINTS" id="PR00773">
    <property type="entry name" value="GRPEPROTEIN"/>
</dbReference>
<dbReference type="InterPro" id="IPR009012">
    <property type="entry name" value="GrpE_head"/>
</dbReference>
<dbReference type="Proteomes" id="UP001187682">
    <property type="component" value="Unassembled WGS sequence"/>
</dbReference>
<dbReference type="SUPFAM" id="SSF58014">
    <property type="entry name" value="Coiled-coil domain of nucleotide exchange factor GrpE"/>
    <property type="match status" value="1"/>
</dbReference>
<dbReference type="PANTHER" id="PTHR21237">
    <property type="entry name" value="GRPE PROTEIN"/>
    <property type="match status" value="1"/>
</dbReference>
<dbReference type="CDD" id="cd00446">
    <property type="entry name" value="GrpE"/>
    <property type="match status" value="1"/>
</dbReference>
<dbReference type="InterPro" id="IPR013805">
    <property type="entry name" value="GrpE_CC"/>
</dbReference>
<keyword evidence="3" id="KW-0496">Mitochondrion</keyword>
<evidence type="ECO:0000256" key="2">
    <source>
        <dbReference type="ARBA" id="ARBA00023186"/>
    </source>
</evidence>
<dbReference type="GO" id="GO:0006457">
    <property type="term" value="P:protein folding"/>
    <property type="evidence" value="ECO:0007669"/>
    <property type="project" value="InterPro"/>
</dbReference>
<dbReference type="GO" id="GO:0051087">
    <property type="term" value="F:protein-folding chaperone binding"/>
    <property type="evidence" value="ECO:0007669"/>
    <property type="project" value="InterPro"/>
</dbReference>
<dbReference type="PANTHER" id="PTHR21237:SF23">
    <property type="entry name" value="GRPE PROTEIN HOMOLOG, MITOCHONDRIAL"/>
    <property type="match status" value="1"/>
</dbReference>
<feature type="coiled-coil region" evidence="5">
    <location>
        <begin position="74"/>
        <end position="101"/>
    </location>
</feature>
<dbReference type="GO" id="GO:0000774">
    <property type="term" value="F:adenyl-nucleotide exchange factor activity"/>
    <property type="evidence" value="ECO:0007669"/>
    <property type="project" value="InterPro"/>
</dbReference>
<keyword evidence="7" id="KW-1185">Reference proteome</keyword>
<sequence length="239" mass="26417">MLRRAIFSNARAFRAAPVAARTTSAVLRSQQRAVAPAAFRMGATRWYSAEAKDEVKEKEAEKEKEAAPQENGEVVELKKKLETKDKEVVDLKDKYLRLLAEFRTLQDRSARDQKSAKTYAVQKFASDLLESLDNFDRALAGVPAEALHESKAEEQAHLQALVEGLKMTESVLAQTLAQHGIEKVETEVGSKFDASTHEVTVIVPQAEGEDGIIIAVESKGYQLNGRLLRPSKVIVSKKA</sequence>
<evidence type="ECO:0000313" key="7">
    <source>
        <dbReference type="Proteomes" id="UP001187682"/>
    </source>
</evidence>
<protein>
    <recommendedName>
        <fullName evidence="3">GrpE protein homolog</fullName>
    </recommendedName>
</protein>
<dbReference type="GO" id="GO:0051082">
    <property type="term" value="F:unfolded protein binding"/>
    <property type="evidence" value="ECO:0007669"/>
    <property type="project" value="TreeGrafter"/>
</dbReference>
<keyword evidence="5" id="KW-0175">Coiled coil</keyword>
<comment type="similarity">
    <text evidence="1 4">Belongs to the GrpE family.</text>
</comment>
<evidence type="ECO:0000256" key="4">
    <source>
        <dbReference type="RuleBase" id="RU004478"/>
    </source>
</evidence>
<dbReference type="GO" id="GO:0030150">
    <property type="term" value="P:protein import into mitochondrial matrix"/>
    <property type="evidence" value="ECO:0007669"/>
    <property type="project" value="TreeGrafter"/>
</dbReference>
<dbReference type="Pfam" id="PF01025">
    <property type="entry name" value="GrpE"/>
    <property type="match status" value="1"/>
</dbReference>
<proteinExistence type="inferred from homology"/>
<dbReference type="SUPFAM" id="SSF51064">
    <property type="entry name" value="Head domain of nucleotide exchange factor GrpE"/>
    <property type="match status" value="1"/>
</dbReference>
<evidence type="ECO:0000313" key="6">
    <source>
        <dbReference type="EMBL" id="SPO03465.1"/>
    </source>
</evidence>
<evidence type="ECO:0000256" key="3">
    <source>
        <dbReference type="RuleBase" id="RU000640"/>
    </source>
</evidence>
<accession>A0AAE8SW63</accession>
<comment type="subcellular location">
    <subcellularLocation>
        <location evidence="3">Mitochondrion matrix</location>
    </subcellularLocation>
</comment>
<gene>
    <name evidence="6" type="ORF">DNG_06148</name>
</gene>
<keyword evidence="2 3" id="KW-0143">Chaperone</keyword>
<evidence type="ECO:0000256" key="5">
    <source>
        <dbReference type="SAM" id="Coils"/>
    </source>
</evidence>
<comment type="caution">
    <text evidence="6">The sequence shown here is derived from an EMBL/GenBank/DDBJ whole genome shotgun (WGS) entry which is preliminary data.</text>
</comment>
<dbReference type="GO" id="GO:0001405">
    <property type="term" value="C:PAM complex, Tim23 associated import motor"/>
    <property type="evidence" value="ECO:0007669"/>
    <property type="project" value="TreeGrafter"/>
</dbReference>
<dbReference type="Gene3D" id="2.30.22.10">
    <property type="entry name" value="Head domain of nucleotide exchange factor GrpE"/>
    <property type="match status" value="1"/>
</dbReference>
<dbReference type="PROSITE" id="PS01071">
    <property type="entry name" value="GRPE"/>
    <property type="match status" value="1"/>
</dbReference>
<dbReference type="EMBL" id="ONZQ02000008">
    <property type="protein sequence ID" value="SPO03465.1"/>
    <property type="molecule type" value="Genomic_DNA"/>
</dbReference>
<dbReference type="HAMAP" id="MF_01151">
    <property type="entry name" value="GrpE"/>
    <property type="match status" value="1"/>
</dbReference>
<name>A0AAE8SW63_9PEZI</name>
<reference evidence="6" key="1">
    <citation type="submission" date="2018-03" db="EMBL/GenBank/DDBJ databases">
        <authorList>
            <person name="Guldener U."/>
        </authorList>
    </citation>
    <scope>NUCLEOTIDE SEQUENCE</scope>
</reference>
<dbReference type="AlphaFoldDB" id="A0AAE8SW63"/>
<dbReference type="GO" id="GO:0042803">
    <property type="term" value="F:protein homodimerization activity"/>
    <property type="evidence" value="ECO:0007669"/>
    <property type="project" value="InterPro"/>
</dbReference>
<organism evidence="6 7">
    <name type="scientific">Cephalotrichum gorgonifer</name>
    <dbReference type="NCBI Taxonomy" id="2041049"/>
    <lineage>
        <taxon>Eukaryota</taxon>
        <taxon>Fungi</taxon>
        <taxon>Dikarya</taxon>
        <taxon>Ascomycota</taxon>
        <taxon>Pezizomycotina</taxon>
        <taxon>Sordariomycetes</taxon>
        <taxon>Hypocreomycetidae</taxon>
        <taxon>Microascales</taxon>
        <taxon>Microascaceae</taxon>
        <taxon>Cephalotrichum</taxon>
    </lineage>
</organism>